<evidence type="ECO:0000313" key="2">
    <source>
        <dbReference type="Proteomes" id="UP000054721"/>
    </source>
</evidence>
<dbReference type="EMBL" id="JYDW01000012">
    <property type="protein sequence ID" value="KRZ62017.1"/>
    <property type="molecule type" value="Genomic_DNA"/>
</dbReference>
<gene>
    <name evidence="1" type="ORF">T02_8214</name>
</gene>
<organism evidence="1 2">
    <name type="scientific">Trichinella nativa</name>
    <dbReference type="NCBI Taxonomy" id="6335"/>
    <lineage>
        <taxon>Eukaryota</taxon>
        <taxon>Metazoa</taxon>
        <taxon>Ecdysozoa</taxon>
        <taxon>Nematoda</taxon>
        <taxon>Enoplea</taxon>
        <taxon>Dorylaimia</taxon>
        <taxon>Trichinellida</taxon>
        <taxon>Trichinellidae</taxon>
        <taxon>Trichinella</taxon>
    </lineage>
</organism>
<keyword evidence="2" id="KW-1185">Reference proteome</keyword>
<name>A0A0V1LRB0_9BILA</name>
<comment type="caution">
    <text evidence="1">The sequence shown here is derived from an EMBL/GenBank/DDBJ whole genome shotgun (WGS) entry which is preliminary data.</text>
</comment>
<evidence type="ECO:0000313" key="1">
    <source>
        <dbReference type="EMBL" id="KRZ62017.1"/>
    </source>
</evidence>
<sequence>MLEGSLLHTSIASFENGCRKIKEKLFYSSKGKFSLVDHFHELHPAISVFKYRSKSAFDTSIIQSMVFLHCHMKALFIRDEGRMFN</sequence>
<dbReference type="Proteomes" id="UP000054721">
    <property type="component" value="Unassembled WGS sequence"/>
</dbReference>
<proteinExistence type="predicted"/>
<reference evidence="1 2" key="1">
    <citation type="submission" date="2015-05" db="EMBL/GenBank/DDBJ databases">
        <title>Evolution of Trichinella species and genotypes.</title>
        <authorList>
            <person name="Korhonen P.K."/>
            <person name="Edoardo P."/>
            <person name="Giuseppe L.R."/>
            <person name="Gasser R.B."/>
        </authorList>
    </citation>
    <scope>NUCLEOTIDE SEQUENCE [LARGE SCALE GENOMIC DNA]</scope>
    <source>
        <strain evidence="1">ISS10</strain>
    </source>
</reference>
<accession>A0A0V1LRB0</accession>
<dbReference type="AlphaFoldDB" id="A0A0V1LRB0"/>
<protein>
    <submittedName>
        <fullName evidence="1">Uncharacterized protein</fullName>
    </submittedName>
</protein>